<keyword evidence="5 8" id="KW-0812">Transmembrane</keyword>
<feature type="transmembrane region" description="Helical" evidence="8">
    <location>
        <begin position="313"/>
        <end position="330"/>
    </location>
</feature>
<keyword evidence="2" id="KW-1003">Cell membrane</keyword>
<proteinExistence type="predicted"/>
<feature type="transmembrane region" description="Helical" evidence="8">
    <location>
        <begin position="141"/>
        <end position="158"/>
    </location>
</feature>
<accession>A0A0G0VSI7</accession>
<dbReference type="GO" id="GO:0016763">
    <property type="term" value="F:pentosyltransferase activity"/>
    <property type="evidence" value="ECO:0007669"/>
    <property type="project" value="TreeGrafter"/>
</dbReference>
<name>A0A0G0VSI7_9BACT</name>
<dbReference type="GO" id="GO:0009103">
    <property type="term" value="P:lipopolysaccharide biosynthetic process"/>
    <property type="evidence" value="ECO:0007669"/>
    <property type="project" value="UniProtKB-ARBA"/>
</dbReference>
<dbReference type="EMBL" id="LCBD01000028">
    <property type="protein sequence ID" value="KKS03849.1"/>
    <property type="molecule type" value="Genomic_DNA"/>
</dbReference>
<dbReference type="PANTHER" id="PTHR33908">
    <property type="entry name" value="MANNOSYLTRANSFERASE YKCB-RELATED"/>
    <property type="match status" value="1"/>
</dbReference>
<evidence type="ECO:0000256" key="4">
    <source>
        <dbReference type="ARBA" id="ARBA00022679"/>
    </source>
</evidence>
<evidence type="ECO:0000256" key="1">
    <source>
        <dbReference type="ARBA" id="ARBA00004651"/>
    </source>
</evidence>
<protein>
    <submittedName>
        <fullName evidence="9">Uncharacterized protein</fullName>
    </submittedName>
</protein>
<dbReference type="PANTHER" id="PTHR33908:SF3">
    <property type="entry name" value="UNDECAPRENYL PHOSPHATE-ALPHA-4-AMINO-4-DEOXY-L-ARABINOSE ARABINOSYL TRANSFERASE"/>
    <property type="match status" value="1"/>
</dbReference>
<feature type="transmembrane region" description="Helical" evidence="8">
    <location>
        <begin position="89"/>
        <end position="110"/>
    </location>
</feature>
<reference evidence="9 10" key="1">
    <citation type="journal article" date="2015" name="Nature">
        <title>rRNA introns, odd ribosomes, and small enigmatic genomes across a large radiation of phyla.</title>
        <authorList>
            <person name="Brown C.T."/>
            <person name="Hug L.A."/>
            <person name="Thomas B.C."/>
            <person name="Sharon I."/>
            <person name="Castelle C.J."/>
            <person name="Singh A."/>
            <person name="Wilkins M.J."/>
            <person name="Williams K.H."/>
            <person name="Banfield J.F."/>
        </authorList>
    </citation>
    <scope>NUCLEOTIDE SEQUENCE [LARGE SCALE GENOMIC DNA]</scope>
</reference>
<comment type="caution">
    <text evidence="9">The sequence shown here is derived from an EMBL/GenBank/DDBJ whole genome shotgun (WGS) entry which is preliminary data.</text>
</comment>
<dbReference type="GO" id="GO:0005886">
    <property type="term" value="C:plasma membrane"/>
    <property type="evidence" value="ECO:0007669"/>
    <property type="project" value="UniProtKB-SubCell"/>
</dbReference>
<feature type="transmembrane region" description="Helical" evidence="8">
    <location>
        <begin position="117"/>
        <end position="135"/>
    </location>
</feature>
<evidence type="ECO:0000256" key="5">
    <source>
        <dbReference type="ARBA" id="ARBA00022692"/>
    </source>
</evidence>
<keyword evidence="4" id="KW-0808">Transferase</keyword>
<evidence type="ECO:0000256" key="7">
    <source>
        <dbReference type="ARBA" id="ARBA00023136"/>
    </source>
</evidence>
<evidence type="ECO:0000256" key="8">
    <source>
        <dbReference type="SAM" id="Phobius"/>
    </source>
</evidence>
<evidence type="ECO:0000256" key="2">
    <source>
        <dbReference type="ARBA" id="ARBA00022475"/>
    </source>
</evidence>
<feature type="transmembrane region" description="Helical" evidence="8">
    <location>
        <begin position="187"/>
        <end position="206"/>
    </location>
</feature>
<keyword evidence="7 8" id="KW-0472">Membrane</keyword>
<feature type="transmembrane region" description="Helical" evidence="8">
    <location>
        <begin position="392"/>
        <end position="411"/>
    </location>
</feature>
<feature type="transmembrane region" description="Helical" evidence="8">
    <location>
        <begin position="213"/>
        <end position="235"/>
    </location>
</feature>
<comment type="subcellular location">
    <subcellularLocation>
        <location evidence="1">Cell membrane</location>
        <topology evidence="1">Multi-pass membrane protein</topology>
    </subcellularLocation>
</comment>
<dbReference type="InterPro" id="IPR050297">
    <property type="entry name" value="LipidA_mod_glycosyltrf_83"/>
</dbReference>
<dbReference type="Proteomes" id="UP000034286">
    <property type="component" value="Unassembled WGS sequence"/>
</dbReference>
<sequence length="490" mass="56334">MKISAYKILFVLVVFFFLITRLYRIADLPSSVYWDEASIGYNAFSIATDLKDEWGSFLPVHFRAFGEFKLPVYIYSVAPFVKVLGLNAFSVRIPAVIYSLGTLLLTYLLVSKITGKKWPGVLSGFILSVSPWFFIFSRTGYEATAGVFFLLLSVYLFLCNSKKLIIFFLGTVSIILSMYSYTSFRLISPLVFAMFLIRVIKLYFVNKSIKRNIYIPVLSLIIFLLSLIPIARLFLFDAGFGRAQTFALIPGFQQVYDLSGKPHLQITYNRSGHVDWKENISTIGANYLSHFSPNFLLWKGDANPRSQIPGHGQLYWIDIPLFILGIYAIYKKRSFIFLIPLLLLLLAPIPASLTRESPHALRSILAAPAFAMITSIGVWYIAEKINIKKFSVIFIAVISIIYYLSFELYAMDFVLKYQNLTSHDWQYDYKEIFVDKKESGVVTDKYGQPYIFALYYLKYPPEKFRNEVKYNPVDKWGFSLVSSFDGFQFK</sequence>
<evidence type="ECO:0000313" key="9">
    <source>
        <dbReference type="EMBL" id="KKS03849.1"/>
    </source>
</evidence>
<feature type="transmembrane region" description="Helical" evidence="8">
    <location>
        <begin position="335"/>
        <end position="353"/>
    </location>
</feature>
<feature type="transmembrane region" description="Helical" evidence="8">
    <location>
        <begin position="165"/>
        <end position="181"/>
    </location>
</feature>
<feature type="transmembrane region" description="Helical" evidence="8">
    <location>
        <begin position="359"/>
        <end position="380"/>
    </location>
</feature>
<evidence type="ECO:0000313" key="10">
    <source>
        <dbReference type="Proteomes" id="UP000034286"/>
    </source>
</evidence>
<evidence type="ECO:0000256" key="6">
    <source>
        <dbReference type="ARBA" id="ARBA00022989"/>
    </source>
</evidence>
<keyword evidence="3" id="KW-0328">Glycosyltransferase</keyword>
<organism evidence="9 10">
    <name type="scientific">Candidatus Woesebacteria bacterium GW2011_GWE1_41_24</name>
    <dbReference type="NCBI Taxonomy" id="1618597"/>
    <lineage>
        <taxon>Bacteria</taxon>
        <taxon>Candidatus Woeseibacteriota</taxon>
    </lineage>
</organism>
<dbReference type="PATRIC" id="fig|1618597.3.peg.494"/>
<keyword evidence="6 8" id="KW-1133">Transmembrane helix</keyword>
<dbReference type="AlphaFoldDB" id="A0A0G0VSI7"/>
<dbReference type="GO" id="GO:0010041">
    <property type="term" value="P:response to iron(III) ion"/>
    <property type="evidence" value="ECO:0007669"/>
    <property type="project" value="TreeGrafter"/>
</dbReference>
<evidence type="ECO:0000256" key="3">
    <source>
        <dbReference type="ARBA" id="ARBA00022676"/>
    </source>
</evidence>
<gene>
    <name evidence="9" type="ORF">UU57_C0028G0002</name>
</gene>